<organism evidence="2 3">
    <name type="scientific">Pelagihabitans pacificus</name>
    <dbReference type="NCBI Taxonomy" id="2696054"/>
    <lineage>
        <taxon>Bacteria</taxon>
        <taxon>Pseudomonadati</taxon>
        <taxon>Bacteroidota</taxon>
        <taxon>Flavobacteriia</taxon>
        <taxon>Flavobacteriales</taxon>
        <taxon>Flavobacteriaceae</taxon>
        <taxon>Pelagihabitans</taxon>
    </lineage>
</organism>
<dbReference type="Proteomes" id="UP000707206">
    <property type="component" value="Unassembled WGS sequence"/>
</dbReference>
<evidence type="ECO:0000313" key="2">
    <source>
        <dbReference type="EMBL" id="NHF60339.1"/>
    </source>
</evidence>
<name>A0A967AUP9_9FLAO</name>
<sequence length="210" mass="24550">MRIIVYFLLSMLIGIIDAYTQETETKTKQTTTSSISISVDDDTGFVEKSRTYFSISDSDDTYRVRSDFHKSKTTKIRSYLAEELGTEYMTASGSRQKWKREYGGDTGYEVRLDEGTLKIYLDKELLSSGMVNKFKTITRNIKNYASGKSEEKRLEEQQKREAEQVQREAQQAQREAERLQRKAEQKIREAEHLQREAERLKREAQKKKDS</sequence>
<reference evidence="2" key="1">
    <citation type="submission" date="2019-07" db="EMBL/GenBank/DDBJ databases">
        <authorList>
            <person name="De-Chao Zhang Q."/>
        </authorList>
    </citation>
    <scope>NUCLEOTIDE SEQUENCE</scope>
    <source>
        <strain evidence="2">TP-CH-4</strain>
    </source>
</reference>
<proteinExistence type="predicted"/>
<dbReference type="AlphaFoldDB" id="A0A967AUP9"/>
<evidence type="ECO:0000256" key="1">
    <source>
        <dbReference type="SAM" id="MobiDB-lite"/>
    </source>
</evidence>
<gene>
    <name evidence="2" type="ORF">FK220_013375</name>
</gene>
<feature type="region of interest" description="Disordered" evidence="1">
    <location>
        <begin position="147"/>
        <end position="210"/>
    </location>
</feature>
<accession>A0A967AUP9</accession>
<reference evidence="2" key="2">
    <citation type="submission" date="2020-03" db="EMBL/GenBank/DDBJ databases">
        <title>Flavobacteriaceae bacterium strain TP-CH-4, a member of the family Flavobacteriaceae isolated from a deep-sea seamount.</title>
        <authorList>
            <person name="Zhang D.-C."/>
        </authorList>
    </citation>
    <scope>NUCLEOTIDE SEQUENCE</scope>
    <source>
        <strain evidence="2">TP-CH-4</strain>
    </source>
</reference>
<protein>
    <submittedName>
        <fullName evidence="2">Uncharacterized protein</fullName>
    </submittedName>
</protein>
<keyword evidence="3" id="KW-1185">Reference proteome</keyword>
<feature type="compositionally biased region" description="Basic and acidic residues" evidence="1">
    <location>
        <begin position="148"/>
        <end position="166"/>
    </location>
</feature>
<feature type="compositionally biased region" description="Basic and acidic residues" evidence="1">
    <location>
        <begin position="174"/>
        <end position="210"/>
    </location>
</feature>
<evidence type="ECO:0000313" key="3">
    <source>
        <dbReference type="Proteomes" id="UP000707206"/>
    </source>
</evidence>
<dbReference type="RefSeq" id="WP_152574852.1">
    <property type="nucleotide sequence ID" value="NZ_VIKU02000004.1"/>
</dbReference>
<comment type="caution">
    <text evidence="2">The sequence shown here is derived from an EMBL/GenBank/DDBJ whole genome shotgun (WGS) entry which is preliminary data.</text>
</comment>
<dbReference type="EMBL" id="VIKU02000004">
    <property type="protein sequence ID" value="NHF60339.1"/>
    <property type="molecule type" value="Genomic_DNA"/>
</dbReference>